<dbReference type="OrthoDB" id="9857855at2"/>
<name>A0A2H3KRW8_9CHLR</name>
<proteinExistence type="predicted"/>
<dbReference type="Proteomes" id="UP000220922">
    <property type="component" value="Unassembled WGS sequence"/>
</dbReference>
<comment type="caution">
    <text evidence="1">The sequence shown here is derived from an EMBL/GenBank/DDBJ whole genome shotgun (WGS) entry which is preliminary data.</text>
</comment>
<dbReference type="RefSeq" id="WP_097650319.1">
    <property type="nucleotide sequence ID" value="NZ_LYXE01000003.1"/>
</dbReference>
<keyword evidence="2" id="KW-1185">Reference proteome</keyword>
<gene>
    <name evidence="1" type="ORF">A9Q02_20940</name>
</gene>
<evidence type="ECO:0000313" key="2">
    <source>
        <dbReference type="Proteomes" id="UP000220922"/>
    </source>
</evidence>
<accession>A0A2H3KRW8</accession>
<evidence type="ECO:0000313" key="1">
    <source>
        <dbReference type="EMBL" id="PDW01412.1"/>
    </source>
</evidence>
<protein>
    <submittedName>
        <fullName evidence="1">Uncharacterized protein</fullName>
    </submittedName>
</protein>
<organism evidence="1 2">
    <name type="scientific">Candidatus Chloroploca asiatica</name>
    <dbReference type="NCBI Taxonomy" id="1506545"/>
    <lineage>
        <taxon>Bacteria</taxon>
        <taxon>Bacillati</taxon>
        <taxon>Chloroflexota</taxon>
        <taxon>Chloroflexia</taxon>
        <taxon>Chloroflexales</taxon>
        <taxon>Chloroflexineae</taxon>
        <taxon>Oscillochloridaceae</taxon>
        <taxon>Candidatus Chloroploca</taxon>
    </lineage>
</organism>
<reference evidence="1 2" key="1">
    <citation type="submission" date="2016-05" db="EMBL/GenBank/DDBJ databases">
        <authorList>
            <person name="Lavstsen T."/>
            <person name="Jespersen J.S."/>
        </authorList>
    </citation>
    <scope>NUCLEOTIDE SEQUENCE [LARGE SCALE GENOMIC DNA]</scope>
    <source>
        <strain evidence="1 2">B7-9</strain>
    </source>
</reference>
<sequence length="66" mass="7431">MTSNEYANKAADLLRLYLDVLRKEQPITSLSDDEILMLHLVGVRLVVKTRSEIQARGLMGKAENSD</sequence>
<dbReference type="AlphaFoldDB" id="A0A2H3KRW8"/>
<dbReference type="EMBL" id="LYXE01000003">
    <property type="protein sequence ID" value="PDW01412.1"/>
    <property type="molecule type" value="Genomic_DNA"/>
</dbReference>